<dbReference type="GO" id="GO:0004165">
    <property type="term" value="F:delta(3)-delta(2)-enoyl-CoA isomerase activity"/>
    <property type="evidence" value="ECO:0007669"/>
    <property type="project" value="UniProtKB-EC"/>
</dbReference>
<evidence type="ECO:0000256" key="5">
    <source>
        <dbReference type="ARBA" id="ARBA00022946"/>
    </source>
</evidence>
<gene>
    <name evidence="17" type="primary">Eci1</name>
    <name evidence="17" type="ORF">CDAR_397761</name>
</gene>
<dbReference type="EMBL" id="BPLQ01009110">
    <property type="protein sequence ID" value="GIY41800.1"/>
    <property type="molecule type" value="Genomic_DNA"/>
</dbReference>
<dbReference type="PANTHER" id="PTHR11941">
    <property type="entry name" value="ENOYL-COA HYDRATASE-RELATED"/>
    <property type="match status" value="1"/>
</dbReference>
<comment type="catalytic activity">
    <reaction evidence="12">
        <text>(3Z)-dodecenoyl-CoA = (2E)-dodecenoyl-CoA</text>
        <dbReference type="Rhea" id="RHEA:23716"/>
        <dbReference type="ChEBI" id="CHEBI:57330"/>
        <dbReference type="ChEBI" id="CHEBI:58543"/>
        <dbReference type="EC" id="5.3.3.8"/>
    </reaction>
    <physiologicalReaction direction="left-to-right" evidence="12">
        <dbReference type="Rhea" id="RHEA:23717"/>
    </physiologicalReaction>
</comment>
<keyword evidence="4" id="KW-0276">Fatty acid metabolism</keyword>
<dbReference type="Pfam" id="PF00378">
    <property type="entry name" value="ECH_1"/>
    <property type="match status" value="1"/>
</dbReference>
<dbReference type="FunFam" id="3.90.226.10:FF:000034">
    <property type="entry name" value="Enoyl-CoA delta isomerase 1"/>
    <property type="match status" value="1"/>
</dbReference>
<reference evidence="17 18" key="1">
    <citation type="submission" date="2021-06" db="EMBL/GenBank/DDBJ databases">
        <title>Caerostris darwini draft genome.</title>
        <authorList>
            <person name="Kono N."/>
            <person name="Arakawa K."/>
        </authorList>
    </citation>
    <scope>NUCLEOTIDE SEQUENCE [LARGE SCALE GENOMIC DNA]</scope>
</reference>
<evidence type="ECO:0000256" key="12">
    <source>
        <dbReference type="ARBA" id="ARBA00052376"/>
    </source>
</evidence>
<dbReference type="GO" id="GO:0006635">
    <property type="term" value="P:fatty acid beta-oxidation"/>
    <property type="evidence" value="ECO:0007669"/>
    <property type="project" value="TreeGrafter"/>
</dbReference>
<evidence type="ECO:0000256" key="7">
    <source>
        <dbReference type="ARBA" id="ARBA00023098"/>
    </source>
</evidence>
<keyword evidence="5" id="KW-0809">Transit peptide</keyword>
<name>A0AAV4T6N1_9ARAC</name>
<organism evidence="17 18">
    <name type="scientific">Caerostris darwini</name>
    <dbReference type="NCBI Taxonomy" id="1538125"/>
    <lineage>
        <taxon>Eukaryota</taxon>
        <taxon>Metazoa</taxon>
        <taxon>Ecdysozoa</taxon>
        <taxon>Arthropoda</taxon>
        <taxon>Chelicerata</taxon>
        <taxon>Arachnida</taxon>
        <taxon>Araneae</taxon>
        <taxon>Araneomorphae</taxon>
        <taxon>Entelegynae</taxon>
        <taxon>Araneoidea</taxon>
        <taxon>Araneidae</taxon>
        <taxon>Caerostris</taxon>
    </lineage>
</organism>
<comment type="subcellular location">
    <subcellularLocation>
        <location evidence="1">Mitochondrion matrix</location>
    </subcellularLocation>
</comment>
<evidence type="ECO:0000256" key="2">
    <source>
        <dbReference type="ARBA" id="ARBA00005005"/>
    </source>
</evidence>
<evidence type="ECO:0000256" key="16">
    <source>
        <dbReference type="ARBA" id="ARBA00083575"/>
    </source>
</evidence>
<keyword evidence="6" id="KW-0007">Acetylation</keyword>
<evidence type="ECO:0000256" key="14">
    <source>
        <dbReference type="ARBA" id="ARBA00056147"/>
    </source>
</evidence>
<dbReference type="InterPro" id="IPR029045">
    <property type="entry name" value="ClpP/crotonase-like_dom_sf"/>
</dbReference>
<comment type="caution">
    <text evidence="17">The sequence shown here is derived from an EMBL/GenBank/DDBJ whole genome shotgun (WGS) entry which is preliminary data.</text>
</comment>
<evidence type="ECO:0000256" key="10">
    <source>
        <dbReference type="ARBA" id="ARBA00050938"/>
    </source>
</evidence>
<evidence type="ECO:0000256" key="11">
    <source>
        <dbReference type="ARBA" id="ARBA00051293"/>
    </source>
</evidence>
<comment type="catalytic activity">
    <reaction evidence="13">
        <text>(3Z)-octenoyl-CoA = (2E)-octenoyl-CoA</text>
        <dbReference type="Rhea" id="RHEA:46044"/>
        <dbReference type="ChEBI" id="CHEBI:62242"/>
        <dbReference type="ChEBI" id="CHEBI:85640"/>
    </reaction>
    <physiologicalReaction direction="left-to-right" evidence="13">
        <dbReference type="Rhea" id="RHEA:46045"/>
    </physiologicalReaction>
</comment>
<keyword evidence="7" id="KW-0443">Lipid metabolism</keyword>
<evidence type="ECO:0000256" key="6">
    <source>
        <dbReference type="ARBA" id="ARBA00022990"/>
    </source>
</evidence>
<comment type="pathway">
    <text evidence="2">Lipid metabolism; fatty acid beta-oxidation.</text>
</comment>
<evidence type="ECO:0000313" key="17">
    <source>
        <dbReference type="EMBL" id="GIY41800.1"/>
    </source>
</evidence>
<evidence type="ECO:0000256" key="9">
    <source>
        <dbReference type="ARBA" id="ARBA00023235"/>
    </source>
</evidence>
<dbReference type="Gene3D" id="6.10.250.170">
    <property type="match status" value="1"/>
</dbReference>
<comment type="catalytic activity">
    <reaction evidence="11">
        <text>(2E)-tetradecenoyl-CoA = (3Z)-tetradecenoyl-CoA</text>
        <dbReference type="Rhea" id="RHEA:29847"/>
        <dbReference type="ChEBI" id="CHEBI:61405"/>
        <dbReference type="ChEBI" id="CHEBI:61968"/>
    </reaction>
    <physiologicalReaction direction="right-to-left" evidence="11">
        <dbReference type="Rhea" id="RHEA:29849"/>
    </physiologicalReaction>
</comment>
<proteinExistence type="predicted"/>
<accession>A0AAV4T6N1</accession>
<dbReference type="GO" id="GO:0005759">
    <property type="term" value="C:mitochondrial matrix"/>
    <property type="evidence" value="ECO:0007669"/>
    <property type="project" value="UniProtKB-SubCell"/>
</dbReference>
<evidence type="ECO:0000256" key="15">
    <source>
        <dbReference type="ARBA" id="ARBA00068317"/>
    </source>
</evidence>
<comment type="catalytic activity">
    <reaction evidence="10">
        <text>(3Z)-decenoyl-CoA = (2E)-decenoyl-CoA</text>
        <dbReference type="Rhea" id="RHEA:77195"/>
        <dbReference type="ChEBI" id="CHEBI:61406"/>
        <dbReference type="ChEBI" id="CHEBI:195601"/>
    </reaction>
    <physiologicalReaction direction="left-to-right" evidence="10">
        <dbReference type="Rhea" id="RHEA:77196"/>
    </physiologicalReaction>
</comment>
<keyword evidence="18" id="KW-1185">Reference proteome</keyword>
<protein>
    <recommendedName>
        <fullName evidence="15">Enoyl-CoA delta isomerase 1, mitochondrial</fullName>
    </recommendedName>
    <alternativeName>
        <fullName evidence="16">3,2-trans-enoyl-CoA isomerase</fullName>
    </alternativeName>
</protein>
<sequence>MLRNIKPMQMFTKLSALKFNNEFQWSSYTTARTLVSVVENKQKGIATVIMKKPPVNSLNLEFLQKLTEVIKDLEDRKFRGLILTSDVPKVFCAGLDITELYNPSKERLEKFWEAFQIFWKTLYITPLITIAAVNGHAPAGGCVFALSCDHSIMVKSKCFIGLNETLLGFAAPKWVQLMLINACGRRKAEHALKMSKLFTPEEALESNIVHELVDSPSQLLPKAEEAMDLWLKVPALGLQMTKLSLRKSFVDDLISYEKEDVDNVVTTFLQDETQKILENYLKSLKAKKK</sequence>
<evidence type="ECO:0000256" key="1">
    <source>
        <dbReference type="ARBA" id="ARBA00004305"/>
    </source>
</evidence>
<comment type="subunit">
    <text evidence="3">Homotrimer.</text>
</comment>
<comment type="function">
    <text evidence="14">Key enzyme of fatty acid beta-oxidation. Able to isomerize both 3-cis (3Z) and 3-trans (3E) double bonds into the 2-trans (2E) form in a range of enoyl-CoA species, with a preference for (3Z)-enoyl-CoAs over (3E)-enoyl-CoAs. The catalytic efficiency of this enzyme is not affected by the fatty acyl chain length.</text>
</comment>
<dbReference type="CDD" id="cd06558">
    <property type="entry name" value="crotonase-like"/>
    <property type="match status" value="1"/>
</dbReference>
<keyword evidence="8" id="KW-0496">Mitochondrion</keyword>
<dbReference type="SUPFAM" id="SSF52096">
    <property type="entry name" value="ClpP/crotonase"/>
    <property type="match status" value="1"/>
</dbReference>
<keyword evidence="9 17" id="KW-0413">Isomerase</keyword>
<evidence type="ECO:0000256" key="4">
    <source>
        <dbReference type="ARBA" id="ARBA00022832"/>
    </source>
</evidence>
<evidence type="ECO:0000256" key="8">
    <source>
        <dbReference type="ARBA" id="ARBA00023128"/>
    </source>
</evidence>
<evidence type="ECO:0000256" key="13">
    <source>
        <dbReference type="ARBA" id="ARBA00052542"/>
    </source>
</evidence>
<evidence type="ECO:0000313" key="18">
    <source>
        <dbReference type="Proteomes" id="UP001054837"/>
    </source>
</evidence>
<dbReference type="Gene3D" id="3.90.226.10">
    <property type="entry name" value="2-enoyl-CoA Hydratase, Chain A, domain 1"/>
    <property type="match status" value="1"/>
</dbReference>
<evidence type="ECO:0000256" key="3">
    <source>
        <dbReference type="ARBA" id="ARBA00011233"/>
    </source>
</evidence>
<dbReference type="AlphaFoldDB" id="A0AAV4T6N1"/>
<dbReference type="PANTHER" id="PTHR11941:SF45">
    <property type="entry name" value="ENOYL-COA DELTA ISOMERASE 1, MITOCHONDRIAL"/>
    <property type="match status" value="1"/>
</dbReference>
<dbReference type="InterPro" id="IPR001753">
    <property type="entry name" value="Enoyl-CoA_hydra/iso"/>
</dbReference>
<dbReference type="Proteomes" id="UP001054837">
    <property type="component" value="Unassembled WGS sequence"/>
</dbReference>